<dbReference type="EMBL" id="JANHOG010001763">
    <property type="protein sequence ID" value="KAJ3531969.1"/>
    <property type="molecule type" value="Genomic_DNA"/>
</dbReference>
<evidence type="ECO:0000313" key="1">
    <source>
        <dbReference type="EMBL" id="KAJ3531969.1"/>
    </source>
</evidence>
<sequence>MFACAPSNLSCAAAVVSDTYRYLTRTELRSDARNASLTGAAPPISHQKPLFCRKIATKNFIVVLLYEISFVQTRKTSSGQPPNLNDVRSRAVTPAAPQTYSCRLPIRPTRARAFDGAYRARADTASHLAPSSLDDATRSRRRSYDTWKATRTGTGATEDVAYPSLISMCSMDQIIDVIMENGLLTSVCTVASFICVRVVHSDFSAVRIGLHFAIGKLYANSFLATLNARAHIKERTTSSREQRHSYRMPTISGWSRKSIRRDQSSRCDHVSSTIVQVNIEKTVVTDGLATTADGDGDIDSIIPAYMAKRASTDTPFADLYSTTT</sequence>
<protein>
    <submittedName>
        <fullName evidence="1">Uncharacterized protein</fullName>
    </submittedName>
</protein>
<evidence type="ECO:0000313" key="2">
    <source>
        <dbReference type="Proteomes" id="UP001148662"/>
    </source>
</evidence>
<organism evidence="1 2">
    <name type="scientific">Phlebia brevispora</name>
    <dbReference type="NCBI Taxonomy" id="194682"/>
    <lineage>
        <taxon>Eukaryota</taxon>
        <taxon>Fungi</taxon>
        <taxon>Dikarya</taxon>
        <taxon>Basidiomycota</taxon>
        <taxon>Agaricomycotina</taxon>
        <taxon>Agaricomycetes</taxon>
        <taxon>Polyporales</taxon>
        <taxon>Meruliaceae</taxon>
        <taxon>Phlebia</taxon>
    </lineage>
</organism>
<gene>
    <name evidence="1" type="ORF">NM688_g7495</name>
</gene>
<keyword evidence="2" id="KW-1185">Reference proteome</keyword>
<reference evidence="1" key="1">
    <citation type="submission" date="2022-07" db="EMBL/GenBank/DDBJ databases">
        <title>Genome Sequence of Phlebia brevispora.</title>
        <authorList>
            <person name="Buettner E."/>
        </authorList>
    </citation>
    <scope>NUCLEOTIDE SEQUENCE</scope>
    <source>
        <strain evidence="1">MPL23</strain>
    </source>
</reference>
<dbReference type="Proteomes" id="UP001148662">
    <property type="component" value="Unassembled WGS sequence"/>
</dbReference>
<name>A0ACC1S4U1_9APHY</name>
<proteinExistence type="predicted"/>
<comment type="caution">
    <text evidence="1">The sequence shown here is derived from an EMBL/GenBank/DDBJ whole genome shotgun (WGS) entry which is preliminary data.</text>
</comment>
<accession>A0ACC1S4U1</accession>